<evidence type="ECO:0000313" key="2">
    <source>
        <dbReference type="Proteomes" id="UP000000289"/>
    </source>
</evidence>
<sequence length="95" mass="10789">MKMTLTQSIIINKLSLDVKPNPGQQERVDDLPSPEWKAYLITDSHEWCQNQCCQKANGKALQESIRSLMSHVSDFASLDQAREAARKLVETMKLT</sequence>
<dbReference type="AlphaFoldDB" id="A0A0K0HDV9"/>
<name>A0A0K0HDV9_SALBC</name>
<gene>
    <name evidence="1" type="ordered locus">SBG_2522</name>
</gene>
<dbReference type="EMBL" id="FR877557">
    <property type="protein sequence ID" value="CCC31577.1"/>
    <property type="molecule type" value="Genomic_DNA"/>
</dbReference>
<evidence type="ECO:0008006" key="3">
    <source>
        <dbReference type="Google" id="ProtNLM"/>
    </source>
</evidence>
<accession>A0A0K0HDV9</accession>
<organism evidence="1 2">
    <name type="scientific">Salmonella bongori (strain ATCC 43975 / DSM 13772 / NCTC 12419)</name>
    <dbReference type="NCBI Taxonomy" id="218493"/>
    <lineage>
        <taxon>Bacteria</taxon>
        <taxon>Pseudomonadati</taxon>
        <taxon>Pseudomonadota</taxon>
        <taxon>Gammaproteobacteria</taxon>
        <taxon>Enterobacterales</taxon>
        <taxon>Enterobacteriaceae</taxon>
        <taxon>Salmonella</taxon>
    </lineage>
</organism>
<proteinExistence type="predicted"/>
<reference evidence="1 2" key="1">
    <citation type="journal article" date="2011" name="PLoS Pathog.">
        <title>Salmonella bongori provides insights into the evolution of the Salmonellae.</title>
        <authorList>
            <person name="Fookes M."/>
            <person name="Schroeder G.N."/>
            <person name="Langridge G.C."/>
            <person name="Blondel C.J."/>
            <person name="Mammina C."/>
            <person name="Connor T.R."/>
            <person name="Seth-Smith H."/>
            <person name="Vernikos G.S."/>
            <person name="Robinson K.S."/>
            <person name="Sanders M."/>
            <person name="Petty N.K."/>
            <person name="Kingsley R.A."/>
            <person name="Baumler A.J."/>
            <person name="Nuccio S.P."/>
            <person name="Contreras I."/>
            <person name="Santiviago C.A."/>
            <person name="Maskell D."/>
            <person name="Barrow P."/>
            <person name="Humphrey T."/>
            <person name="Nastasi A."/>
            <person name="Roberts M."/>
            <person name="Frankel G."/>
            <person name="Parkhill J."/>
            <person name="Dougan G."/>
            <person name="Thomson N.R."/>
        </authorList>
    </citation>
    <scope>NUCLEOTIDE SEQUENCE [LARGE SCALE GENOMIC DNA]</scope>
    <source>
        <strain evidence="2">ATCC 43975 / DSM 13772 / NCTC 12419</strain>
    </source>
</reference>
<dbReference type="Proteomes" id="UP000000289">
    <property type="component" value="Chromosome"/>
</dbReference>
<evidence type="ECO:0000313" key="1">
    <source>
        <dbReference type="EMBL" id="CCC31577.1"/>
    </source>
</evidence>
<dbReference type="KEGG" id="sbg:SBG_2522"/>
<dbReference type="eggNOG" id="ENOG5032Q6R">
    <property type="taxonomic scope" value="Bacteria"/>
</dbReference>
<protein>
    <recommendedName>
        <fullName evidence="3">Cytoplasmic protein</fullName>
    </recommendedName>
</protein>